<proteinExistence type="inferred from homology"/>
<dbReference type="GO" id="GO:0046872">
    <property type="term" value="F:metal ion binding"/>
    <property type="evidence" value="ECO:0007669"/>
    <property type="project" value="UniProtKB-KW"/>
</dbReference>
<dbReference type="RefSeq" id="WP_190132271.1">
    <property type="nucleotide sequence ID" value="NZ_BNBD01000014.1"/>
</dbReference>
<keyword evidence="4" id="KW-1185">Reference proteome</keyword>
<protein>
    <recommendedName>
        <fullName evidence="2">Terpene synthase</fullName>
        <ecNumber evidence="2">4.2.3.-</ecNumber>
    </recommendedName>
</protein>
<dbReference type="SFLD" id="SFLDG01020">
    <property type="entry name" value="Terpene_Cyclase_Like_2"/>
    <property type="match status" value="1"/>
</dbReference>
<sequence>MPLVDFHIPLALPEPPRDTVRRTTAHGLDWLRSFGLLHDTPRAAAYYEAMQLGWVATAYCPGAAAHDLDVMTEVMCWTWAVDDFFDGPAGQDVSLAREAERALAAVTLRPPGPAPAGSTPLTHATAGLWAHLTDGMSPAFVRRVSANWRDYFRAHVGEALARTRTEPPDLAGYLALRRASVAMHLFIDPTERVHREEVPAAFFHSPHVQRLRRLITDIVGWFNDVHSLEHECAHGDLANLVLVLEHHTGRSRDQAIAQAHRMVAAAVREYLRTADRAAAQCRRPGHDRPDACLRYLDTLGRVLAATHEWSLRTIRYRGRPTAPTDGATAALRPRYALAFEPGTGDR</sequence>
<reference evidence="3" key="1">
    <citation type="journal article" date="2014" name="Int. J. Syst. Evol. Microbiol.">
        <title>Complete genome sequence of Corynebacterium casei LMG S-19264T (=DSM 44701T), isolated from a smear-ripened cheese.</title>
        <authorList>
            <consortium name="US DOE Joint Genome Institute (JGI-PGF)"/>
            <person name="Walter F."/>
            <person name="Albersmeier A."/>
            <person name="Kalinowski J."/>
            <person name="Ruckert C."/>
        </authorList>
    </citation>
    <scope>NUCLEOTIDE SEQUENCE</scope>
    <source>
        <strain evidence="3">JCM 4059</strain>
    </source>
</reference>
<dbReference type="SFLD" id="SFLDS00005">
    <property type="entry name" value="Isoprenoid_Synthase_Type_I"/>
    <property type="match status" value="1"/>
</dbReference>
<dbReference type="InterPro" id="IPR008949">
    <property type="entry name" value="Isoprenoid_synthase_dom_sf"/>
</dbReference>
<dbReference type="PANTHER" id="PTHR35201:SF4">
    <property type="entry name" value="BETA-PINACENE SYNTHASE-RELATED"/>
    <property type="match status" value="1"/>
</dbReference>
<dbReference type="GO" id="GO:0010333">
    <property type="term" value="F:terpene synthase activity"/>
    <property type="evidence" value="ECO:0007669"/>
    <property type="project" value="InterPro"/>
</dbReference>
<dbReference type="PANTHER" id="PTHR35201">
    <property type="entry name" value="TERPENE SYNTHASE"/>
    <property type="match status" value="1"/>
</dbReference>
<dbReference type="AlphaFoldDB" id="A0A919B8L0"/>
<dbReference type="Gene3D" id="1.10.600.10">
    <property type="entry name" value="Farnesyl Diphosphate Synthase"/>
    <property type="match status" value="1"/>
</dbReference>
<comment type="cofactor">
    <cofactor evidence="2">
        <name>Mg(2+)</name>
        <dbReference type="ChEBI" id="CHEBI:18420"/>
    </cofactor>
</comment>
<reference evidence="3" key="2">
    <citation type="submission" date="2020-09" db="EMBL/GenBank/DDBJ databases">
        <authorList>
            <person name="Sun Q."/>
            <person name="Ohkuma M."/>
        </authorList>
    </citation>
    <scope>NUCLEOTIDE SEQUENCE</scope>
    <source>
        <strain evidence="3">JCM 4059</strain>
    </source>
</reference>
<keyword evidence="2" id="KW-0460">Magnesium</keyword>
<name>A0A919B8L0_9ACTN</name>
<evidence type="ECO:0000313" key="4">
    <source>
        <dbReference type="Proteomes" id="UP000638313"/>
    </source>
</evidence>
<dbReference type="EMBL" id="BNBD01000014">
    <property type="protein sequence ID" value="GHF65237.1"/>
    <property type="molecule type" value="Genomic_DNA"/>
</dbReference>
<dbReference type="InterPro" id="IPR034686">
    <property type="entry name" value="Terpene_cyclase-like_2"/>
</dbReference>
<dbReference type="SUPFAM" id="SSF48576">
    <property type="entry name" value="Terpenoid synthases"/>
    <property type="match status" value="1"/>
</dbReference>
<keyword evidence="1 2" id="KW-0456">Lyase</keyword>
<comment type="similarity">
    <text evidence="2">Belongs to the terpene synthase family.</text>
</comment>
<dbReference type="Pfam" id="PF19086">
    <property type="entry name" value="Terpene_syn_C_2"/>
    <property type="match status" value="1"/>
</dbReference>
<evidence type="ECO:0000256" key="1">
    <source>
        <dbReference type="ARBA" id="ARBA00023239"/>
    </source>
</evidence>
<evidence type="ECO:0000256" key="2">
    <source>
        <dbReference type="RuleBase" id="RU366034"/>
    </source>
</evidence>
<keyword evidence="2" id="KW-0479">Metal-binding</keyword>
<accession>A0A919B8L0</accession>
<gene>
    <name evidence="3" type="ORF">GCM10010218_53380</name>
</gene>
<dbReference type="Proteomes" id="UP000638313">
    <property type="component" value="Unassembled WGS sequence"/>
</dbReference>
<comment type="caution">
    <text evidence="3">The sequence shown here is derived from an EMBL/GenBank/DDBJ whole genome shotgun (WGS) entry which is preliminary data.</text>
</comment>
<evidence type="ECO:0000313" key="3">
    <source>
        <dbReference type="EMBL" id="GHF65237.1"/>
    </source>
</evidence>
<dbReference type="EC" id="4.2.3.-" evidence="2"/>
<organism evidence="3 4">
    <name type="scientific">Streptomyces mashuensis</name>
    <dbReference type="NCBI Taxonomy" id="33904"/>
    <lineage>
        <taxon>Bacteria</taxon>
        <taxon>Bacillati</taxon>
        <taxon>Actinomycetota</taxon>
        <taxon>Actinomycetes</taxon>
        <taxon>Kitasatosporales</taxon>
        <taxon>Streptomycetaceae</taxon>
        <taxon>Streptomyces</taxon>
    </lineage>
</organism>